<dbReference type="EMBL" id="CM000612">
    <property type="protein sequence ID" value="EEC48132.1"/>
    <property type="molecule type" value="Genomic_DNA"/>
</dbReference>
<dbReference type="HOGENOM" id="CLU_256101_0_0_1"/>
<accession>B7G0S4</accession>
<dbReference type="Proteomes" id="UP000000759">
    <property type="component" value="Chromosome 9"/>
</dbReference>
<evidence type="ECO:0000313" key="3">
    <source>
        <dbReference type="Proteomes" id="UP000000759"/>
    </source>
</evidence>
<dbReference type="InParanoid" id="B7G0S4"/>
<reference evidence="2 3" key="1">
    <citation type="journal article" date="2008" name="Nature">
        <title>The Phaeodactylum genome reveals the evolutionary history of diatom genomes.</title>
        <authorList>
            <person name="Bowler C."/>
            <person name="Allen A.E."/>
            <person name="Badger J.H."/>
            <person name="Grimwood J."/>
            <person name="Jabbari K."/>
            <person name="Kuo A."/>
            <person name="Maheswari U."/>
            <person name="Martens C."/>
            <person name="Maumus F."/>
            <person name="Otillar R.P."/>
            <person name="Rayko E."/>
            <person name="Salamov A."/>
            <person name="Vandepoele K."/>
            <person name="Beszteri B."/>
            <person name="Gruber A."/>
            <person name="Heijde M."/>
            <person name="Katinka M."/>
            <person name="Mock T."/>
            <person name="Valentin K."/>
            <person name="Verret F."/>
            <person name="Berges J.A."/>
            <person name="Brownlee C."/>
            <person name="Cadoret J.P."/>
            <person name="Chiovitti A."/>
            <person name="Choi C.J."/>
            <person name="Coesel S."/>
            <person name="De Martino A."/>
            <person name="Detter J.C."/>
            <person name="Durkin C."/>
            <person name="Falciatore A."/>
            <person name="Fournet J."/>
            <person name="Haruta M."/>
            <person name="Huysman M.J."/>
            <person name="Jenkins B.D."/>
            <person name="Jiroutova K."/>
            <person name="Jorgensen R.E."/>
            <person name="Joubert Y."/>
            <person name="Kaplan A."/>
            <person name="Kroger N."/>
            <person name="Kroth P.G."/>
            <person name="La Roche J."/>
            <person name="Lindquist E."/>
            <person name="Lommer M."/>
            <person name="Martin-Jezequel V."/>
            <person name="Lopez P.J."/>
            <person name="Lucas S."/>
            <person name="Mangogna M."/>
            <person name="McGinnis K."/>
            <person name="Medlin L.K."/>
            <person name="Montsant A."/>
            <person name="Oudot-Le Secq M.P."/>
            <person name="Napoli C."/>
            <person name="Obornik M."/>
            <person name="Parker M.S."/>
            <person name="Petit J.L."/>
            <person name="Porcel B.M."/>
            <person name="Poulsen N."/>
            <person name="Robison M."/>
            <person name="Rychlewski L."/>
            <person name="Rynearson T.A."/>
            <person name="Schmutz J."/>
            <person name="Shapiro H."/>
            <person name="Siaut M."/>
            <person name="Stanley M."/>
            <person name="Sussman M.R."/>
            <person name="Taylor A.R."/>
            <person name="Vardi A."/>
            <person name="von Dassow P."/>
            <person name="Vyverman W."/>
            <person name="Willis A."/>
            <person name="Wyrwicz L.S."/>
            <person name="Rokhsar D.S."/>
            <person name="Weissenbach J."/>
            <person name="Armbrust E.V."/>
            <person name="Green B.R."/>
            <person name="Van de Peer Y."/>
            <person name="Grigoriev I.V."/>
        </authorList>
    </citation>
    <scope>NUCLEOTIDE SEQUENCE [LARGE SCALE GENOMIC DNA]</scope>
    <source>
        <strain evidence="2 3">CCAP 1055/1</strain>
    </source>
</reference>
<gene>
    <name evidence="2" type="ORF">PHATRDRAFT_46306</name>
</gene>
<dbReference type="KEGG" id="pti:PHATRDRAFT_46306"/>
<dbReference type="OrthoDB" id="10691955at2759"/>
<dbReference type="RefSeq" id="XP_002180724.1">
    <property type="nucleotide sequence ID" value="XM_002180688.1"/>
</dbReference>
<sequence length="1360" mass="152151">MSEPKRSNKSGFQRGFLLRKSSSVNGRRTRSAGRHQSAPVRYSTPVPAVPIKSSTLIEWEKEETPRDTSLLFVSEQNQIAEGPSSVSPSTAIGETAITSLSLAGLGESELTNDRNTLGLVETSSRRRVEILEEESNLDGPIPRLSASPWRGMTEVERDVEGAEAPISGTLSLMSPKVLSNKKASRPLIQIIENDVKMDAVATEAARNDIQSLRRPESHTASFSAESPTADTVATNKITMDQVLQSGPAFGTLNRELAVTLLRLRSKRSTTWGRDALLLVANETLMRPSEHQTFIWSTILDQLLLQRSRLAELRLGVVLWEYLPESILLVLETPDHRVARQRALAFIAILKYWIQQKKSPNLLSVKLLDYSMQQVVSLLTKVALGSNKRTVLTQQTIDIVLELVALAANRLILLKEEGDCSLDAAALQSHIWQNASSLNKLWEFQQQWLNPGNVRWQTDSTCIADECRLIVLSDWRELYTSYQCALESCRMGSSLEMEETKLTHGWCKAIVGYKFLPEGEPIGGLQQGISSLIILSDAEHIVERLERATALGRPGDASSFFGDSRALFRGVLVWLASKKNRILILSSQYRKRIEDMAREFLDHNKYVGALAVQVLKVLWNENGGLPLEISNWKTAASPKSPPKLFTEMIEALSRWCAAGLSSTAPTFRSLSHIVATSFSRLGSMHLREFILEQGYQQWTIAILQFCISNIGKMQEDDRLVLSEEAARLLLEGFEESRLVQDAIRENEYIFQRCSTEMISQGLVQLLSKRVDKEENQVSVGIVLNALMQLLRPEPQTDNVFSSTQSLVTALCCVEGEIDLLRRDTVIRKLCTLIGRCWRQRLLFGTDNDDLTSYGLVLLEIGESMVKCPSSLACLALFGELVEGPSAQTEVGGTQIKRMCFGVKSVLEFSISRLALISSKVSECAADIVFHRLLPFLLLRTVPPSLFKMHIRENVSEFRRKGVLNLYVLLADHVASCLGVDPSSDVDDDYNVNERRLAAEIAGRFMPFGVDASDLSMSMNLEGFSVFHRLFLPSYSRLLENLRDGDAQGSWPQSIRSAKAVLFVVCQYFLHADYSKYGKELTVVASSAIETLLFHPNYRRGSSFDIEHLQSGCIEFISYCIERASEEGFADKFWEVALCRTDVSKEVPMFYTSWNAAVRHIASEVYSILENNVFASKLLSGTDLTGTRPRPDSRFDANRFAERSLRVALWDALLRVAKRAPERSLTEFSKTTGPWILRWGTEKIHGRGHPQDHMCVAVAFETLFLVCTRLQSLDMIHLPGRDTSDGIQIACNWCFRTLQYPEDRDQPEIQDMQEAAVKLLTALITLDKTNSESSVPGRSTCSLKAFTRTLAEGLLSTVSKTI</sequence>
<dbReference type="PaxDb" id="2850-Phatr46306"/>
<evidence type="ECO:0000256" key="1">
    <source>
        <dbReference type="SAM" id="MobiDB-lite"/>
    </source>
</evidence>
<reference evidence="3" key="2">
    <citation type="submission" date="2008-08" db="EMBL/GenBank/DDBJ databases">
        <authorList>
            <consortium name="Diatom Consortium"/>
            <person name="Grigoriev I."/>
            <person name="Grimwood J."/>
            <person name="Kuo A."/>
            <person name="Otillar R.P."/>
            <person name="Salamov A."/>
            <person name="Detter J.C."/>
            <person name="Lindquist E."/>
            <person name="Shapiro H."/>
            <person name="Lucas S."/>
            <person name="Glavina del Rio T."/>
            <person name="Pitluck S."/>
            <person name="Rokhsar D."/>
            <person name="Bowler C."/>
        </authorList>
    </citation>
    <scope>GENOME REANNOTATION</scope>
    <source>
        <strain evidence="3">CCAP 1055/1</strain>
    </source>
</reference>
<organism evidence="2 3">
    <name type="scientific">Phaeodactylum tricornutum (strain CCAP 1055/1)</name>
    <dbReference type="NCBI Taxonomy" id="556484"/>
    <lineage>
        <taxon>Eukaryota</taxon>
        <taxon>Sar</taxon>
        <taxon>Stramenopiles</taxon>
        <taxon>Ochrophyta</taxon>
        <taxon>Bacillariophyta</taxon>
        <taxon>Bacillariophyceae</taxon>
        <taxon>Bacillariophycidae</taxon>
        <taxon>Naviculales</taxon>
        <taxon>Phaeodactylaceae</taxon>
        <taxon>Phaeodactylum</taxon>
    </lineage>
</organism>
<keyword evidence="3" id="KW-1185">Reference proteome</keyword>
<proteinExistence type="predicted"/>
<feature type="region of interest" description="Disordered" evidence="1">
    <location>
        <begin position="1"/>
        <end position="46"/>
    </location>
</feature>
<dbReference type="GeneID" id="7201380"/>
<protein>
    <submittedName>
        <fullName evidence="2">Uncharacterized protein</fullName>
    </submittedName>
</protein>
<evidence type="ECO:0000313" key="2">
    <source>
        <dbReference type="EMBL" id="EEC48132.1"/>
    </source>
</evidence>
<name>B7G0S4_PHATC</name>